<dbReference type="InterPro" id="IPR006710">
    <property type="entry name" value="Glyco_hydro_43"/>
</dbReference>
<dbReference type="PANTHER" id="PTHR22925">
    <property type="entry name" value="GLYCOSYL HYDROLASE 43 FAMILY MEMBER"/>
    <property type="match status" value="1"/>
</dbReference>
<dbReference type="GO" id="GO:0004553">
    <property type="term" value="F:hydrolase activity, hydrolyzing O-glycosyl compounds"/>
    <property type="evidence" value="ECO:0007669"/>
    <property type="project" value="InterPro"/>
</dbReference>
<keyword evidence="2 6" id="KW-0732">Signal</keyword>
<evidence type="ECO:0000256" key="2">
    <source>
        <dbReference type="ARBA" id="ARBA00022729"/>
    </source>
</evidence>
<dbReference type="GO" id="GO:0005975">
    <property type="term" value="P:carbohydrate metabolic process"/>
    <property type="evidence" value="ECO:0007669"/>
    <property type="project" value="InterPro"/>
</dbReference>
<dbReference type="Gene3D" id="2.115.10.20">
    <property type="entry name" value="Glycosyl hydrolase domain, family 43"/>
    <property type="match status" value="1"/>
</dbReference>
<dbReference type="GeneID" id="70248441"/>
<dbReference type="Pfam" id="PF04616">
    <property type="entry name" value="Glyco_hydro_43"/>
    <property type="match status" value="1"/>
</dbReference>
<evidence type="ECO:0000256" key="3">
    <source>
        <dbReference type="ARBA" id="ARBA00022801"/>
    </source>
</evidence>
<dbReference type="RefSeq" id="XP_046073134.1">
    <property type="nucleotide sequence ID" value="XM_046218154.1"/>
</dbReference>
<dbReference type="EMBL" id="JAJTJA010000005">
    <property type="protein sequence ID" value="KAH8698670.1"/>
    <property type="molecule type" value="Genomic_DNA"/>
</dbReference>
<dbReference type="CDD" id="cd18821">
    <property type="entry name" value="GH43_Pc3Gal43A-like"/>
    <property type="match status" value="1"/>
</dbReference>
<dbReference type="Proteomes" id="UP001201262">
    <property type="component" value="Unassembled WGS sequence"/>
</dbReference>
<evidence type="ECO:0000256" key="5">
    <source>
        <dbReference type="RuleBase" id="RU361187"/>
    </source>
</evidence>
<dbReference type="PANTHER" id="PTHR22925:SF3">
    <property type="entry name" value="GLYCOSYL HYDROLASE FAMILY PROTEIN 43"/>
    <property type="match status" value="1"/>
</dbReference>
<comment type="caution">
    <text evidence="7">The sequence shown here is derived from an EMBL/GenBank/DDBJ whole genome shotgun (WGS) entry which is preliminary data.</text>
</comment>
<evidence type="ECO:0000313" key="8">
    <source>
        <dbReference type="Proteomes" id="UP001201262"/>
    </source>
</evidence>
<dbReference type="SUPFAM" id="SSF75005">
    <property type="entry name" value="Arabinanase/levansucrase/invertase"/>
    <property type="match status" value="1"/>
</dbReference>
<proteinExistence type="inferred from homology"/>
<protein>
    <submittedName>
        <fullName evidence="7">Glycosyl hydrolase family 43 protein</fullName>
    </submittedName>
</protein>
<evidence type="ECO:0000313" key="7">
    <source>
        <dbReference type="EMBL" id="KAH8698670.1"/>
    </source>
</evidence>
<name>A0AAD4Q1N3_9EURO</name>
<reference evidence="7" key="1">
    <citation type="submission" date="2021-12" db="EMBL/GenBank/DDBJ databases">
        <title>Convergent genome expansion in fungi linked to evolution of root-endophyte symbiosis.</title>
        <authorList>
            <consortium name="DOE Joint Genome Institute"/>
            <person name="Ke Y.-H."/>
            <person name="Bonito G."/>
            <person name="Liao H.-L."/>
            <person name="Looney B."/>
            <person name="Rojas-Flechas A."/>
            <person name="Nash J."/>
            <person name="Hameed K."/>
            <person name="Schadt C."/>
            <person name="Martin F."/>
            <person name="Crous P.W."/>
            <person name="Miettinen O."/>
            <person name="Magnuson J.K."/>
            <person name="Labbe J."/>
            <person name="Jacobson D."/>
            <person name="Doktycz M.J."/>
            <person name="Veneault-Fourrey C."/>
            <person name="Kuo A."/>
            <person name="Mondo S."/>
            <person name="Calhoun S."/>
            <person name="Riley R."/>
            <person name="Ohm R."/>
            <person name="LaButti K."/>
            <person name="Andreopoulos B."/>
            <person name="Pangilinan J."/>
            <person name="Nolan M."/>
            <person name="Tritt A."/>
            <person name="Clum A."/>
            <person name="Lipzen A."/>
            <person name="Daum C."/>
            <person name="Barry K."/>
            <person name="Grigoriev I.V."/>
            <person name="Vilgalys R."/>
        </authorList>
    </citation>
    <scope>NUCLEOTIDE SEQUENCE</scope>
    <source>
        <strain evidence="7">PMI_201</strain>
    </source>
</reference>
<gene>
    <name evidence="7" type="ORF">BGW36DRAFT_396386</name>
</gene>
<feature type="chain" id="PRO_5042180382" evidence="6">
    <location>
        <begin position="26"/>
        <end position="442"/>
    </location>
</feature>
<keyword evidence="4 5" id="KW-0326">Glycosidase</keyword>
<keyword evidence="8" id="KW-1185">Reference proteome</keyword>
<accession>A0AAD4Q1N3</accession>
<sequence>MAQVSWLSNAITWAFLLAGIASASLQIVPGATWRAVNTHAHVQAHGAGVIEVEGTYYLIGEDKTNGSSFQHVNCYSSTNLVEWTYVGPLLSRQSGGDLGPDRVVERPKVIYNKKTGKYVLWMHIDNSNYSEAKVGVATGSSVCGSYDYLGSWQPLGHQSRDIGLFQDDDGTAYLLTEDRANGLRIDSLTDDYLNVTRYSQKNNYYFMFASHLTGWSANDNGYSYATSMSGPWSNWTTFATVGTDTYNSQTNYILPFPGGKTVMYMGDRWVSSNLFASTYVWLPLTIDGTNVTMQNQISWVPDVNGDTWSSSPAETKNYGVNATLSNGAKLVSCSGCYDDEAAGYIGGPSEGTVTFSNVYSRASDLTTVQIQYENGDSSARYANISVNGATELLEFLPTASGQTPGTSVLFCKLDDKGNNEIVITTSDGTYGPDINMLVVPES</sequence>
<evidence type="ECO:0000256" key="1">
    <source>
        <dbReference type="ARBA" id="ARBA00009865"/>
    </source>
</evidence>
<evidence type="ECO:0000256" key="6">
    <source>
        <dbReference type="SAM" id="SignalP"/>
    </source>
</evidence>
<organism evidence="7 8">
    <name type="scientific">Talaromyces proteolyticus</name>
    <dbReference type="NCBI Taxonomy" id="1131652"/>
    <lineage>
        <taxon>Eukaryota</taxon>
        <taxon>Fungi</taxon>
        <taxon>Dikarya</taxon>
        <taxon>Ascomycota</taxon>
        <taxon>Pezizomycotina</taxon>
        <taxon>Eurotiomycetes</taxon>
        <taxon>Eurotiomycetidae</taxon>
        <taxon>Eurotiales</taxon>
        <taxon>Trichocomaceae</taxon>
        <taxon>Talaromyces</taxon>
        <taxon>Talaromyces sect. Bacilispori</taxon>
    </lineage>
</organism>
<dbReference type="InterPro" id="IPR023296">
    <property type="entry name" value="Glyco_hydro_beta-prop_sf"/>
</dbReference>
<dbReference type="AlphaFoldDB" id="A0AAD4Q1N3"/>
<feature type="signal peptide" evidence="6">
    <location>
        <begin position="1"/>
        <end position="25"/>
    </location>
</feature>
<dbReference type="Gene3D" id="2.60.120.260">
    <property type="entry name" value="Galactose-binding domain-like"/>
    <property type="match status" value="1"/>
</dbReference>
<comment type="similarity">
    <text evidence="1 5">Belongs to the glycosyl hydrolase 43 family.</text>
</comment>
<keyword evidence="3 5" id="KW-0378">Hydrolase</keyword>
<dbReference type="CDD" id="cd04081">
    <property type="entry name" value="CBM35_galactosidase-like"/>
    <property type="match status" value="1"/>
</dbReference>
<evidence type="ECO:0000256" key="4">
    <source>
        <dbReference type="ARBA" id="ARBA00023295"/>
    </source>
</evidence>